<dbReference type="GO" id="GO:0005737">
    <property type="term" value="C:cytoplasm"/>
    <property type="evidence" value="ECO:0007669"/>
    <property type="project" value="UniProtKB-SubCell"/>
</dbReference>
<keyword evidence="3 10" id="KW-0028">Amino-acid biosynthesis</keyword>
<dbReference type="Proteomes" id="UP000029707">
    <property type="component" value="Unassembled WGS sequence"/>
</dbReference>
<dbReference type="Gene3D" id="3.40.50.880">
    <property type="match status" value="1"/>
</dbReference>
<keyword evidence="6 10" id="KW-0368">Histidine biosynthesis</keyword>
<comment type="subunit">
    <text evidence="2 10">Heterodimer of HisH and HisF.</text>
</comment>
<dbReference type="EC" id="3.5.1.2" evidence="10"/>
<comment type="subcellular location">
    <subcellularLocation>
        <location evidence="10">Cytoplasm</location>
    </subcellularLocation>
</comment>
<keyword evidence="7 10" id="KW-0456">Lyase</keyword>
<dbReference type="SUPFAM" id="SSF52317">
    <property type="entry name" value="Class I glutamine amidotransferase-like"/>
    <property type="match status" value="1"/>
</dbReference>
<evidence type="ECO:0000256" key="6">
    <source>
        <dbReference type="ARBA" id="ARBA00023102"/>
    </source>
</evidence>
<dbReference type="Pfam" id="PF00117">
    <property type="entry name" value="GATase"/>
    <property type="match status" value="1"/>
</dbReference>
<dbReference type="PROSITE" id="PS51273">
    <property type="entry name" value="GATASE_TYPE_1"/>
    <property type="match status" value="1"/>
</dbReference>
<comment type="pathway">
    <text evidence="1 10">Amino-acid biosynthesis; L-histidine biosynthesis; L-histidine from 5-phospho-alpha-D-ribose 1-diphosphate: step 5/9.</text>
</comment>
<comment type="caution">
    <text evidence="13">The sequence shown here is derived from an EMBL/GenBank/DDBJ whole genome shotgun (WGS) entry which is preliminary data.</text>
</comment>
<dbReference type="PIRSF" id="PIRSF000495">
    <property type="entry name" value="Amidotransf_hisH"/>
    <property type="match status" value="1"/>
</dbReference>
<evidence type="ECO:0000256" key="3">
    <source>
        <dbReference type="ARBA" id="ARBA00022605"/>
    </source>
</evidence>
<evidence type="ECO:0000256" key="8">
    <source>
        <dbReference type="ARBA" id="ARBA00047838"/>
    </source>
</evidence>
<evidence type="ECO:0000313" key="14">
    <source>
        <dbReference type="Proteomes" id="UP000029707"/>
    </source>
</evidence>
<dbReference type="GO" id="GO:0000107">
    <property type="term" value="F:imidazoleglycerol-phosphate synthase activity"/>
    <property type="evidence" value="ECO:0007669"/>
    <property type="project" value="UniProtKB-UniRule"/>
</dbReference>
<feature type="domain" description="Glutamine amidotransferase" evidence="12">
    <location>
        <begin position="33"/>
        <end position="211"/>
    </location>
</feature>
<organism evidence="13 14">
    <name type="scientific">Helicobacter japonicus</name>
    <dbReference type="NCBI Taxonomy" id="425400"/>
    <lineage>
        <taxon>Bacteria</taxon>
        <taxon>Pseudomonadati</taxon>
        <taxon>Campylobacterota</taxon>
        <taxon>Epsilonproteobacteria</taxon>
        <taxon>Campylobacterales</taxon>
        <taxon>Helicobacteraceae</taxon>
        <taxon>Helicobacter</taxon>
    </lineage>
</organism>
<dbReference type="InterPro" id="IPR029062">
    <property type="entry name" value="Class_I_gatase-like"/>
</dbReference>
<dbReference type="NCBIfam" id="TIGR01855">
    <property type="entry name" value="IMP_synth_hisH"/>
    <property type="match status" value="1"/>
</dbReference>
<evidence type="ECO:0000256" key="4">
    <source>
        <dbReference type="ARBA" id="ARBA00022801"/>
    </source>
</evidence>
<reference evidence="13 14" key="1">
    <citation type="journal article" date="2014" name="Genome Announc.">
        <title>Draft genome sequences of eight enterohepatic helicobacter species isolated from both laboratory and wild rodents.</title>
        <authorList>
            <person name="Sheh A."/>
            <person name="Shen Z."/>
            <person name="Fox J.G."/>
        </authorList>
    </citation>
    <scope>NUCLEOTIDE SEQUENCE [LARGE SCALE GENOMIC DNA]</scope>
    <source>
        <strain evidence="13 14">MIT 01-6451</strain>
    </source>
</reference>
<keyword evidence="10" id="KW-0963">Cytoplasm</keyword>
<protein>
    <recommendedName>
        <fullName evidence="10">Imidazole glycerol phosphate synthase subunit HisH</fullName>
        <ecNumber evidence="10">4.3.2.10</ecNumber>
    </recommendedName>
    <alternativeName>
        <fullName evidence="10">IGP synthase glutaminase subunit</fullName>
        <ecNumber evidence="10">3.5.1.2</ecNumber>
    </alternativeName>
    <alternativeName>
        <fullName evidence="10">IGP synthase subunit HisH</fullName>
    </alternativeName>
    <alternativeName>
        <fullName evidence="10">ImGP synthase subunit HisH</fullName>
        <shortName evidence="10">IGPS subunit HisH</shortName>
    </alternativeName>
</protein>
<dbReference type="STRING" id="425400.LS65_07390"/>
<dbReference type="GO" id="GO:0000105">
    <property type="term" value="P:L-histidine biosynthetic process"/>
    <property type="evidence" value="ECO:0007669"/>
    <property type="project" value="UniProtKB-UniRule"/>
</dbReference>
<dbReference type="OrthoDB" id="9807749at2"/>
<comment type="function">
    <text evidence="10">IGPS catalyzes the conversion of PRFAR and glutamine to IGP, AICAR and glutamate. The HisH subunit catalyzes the hydrolysis of glutamine to glutamate and ammonia as part of the synthesis of IGP and AICAR. The resulting ammonia molecule is channeled to the active site of HisF.</text>
</comment>
<sequence>MIKVGIIDYGVGNLGSVQNAFNFIRTHNVDSVNDFEVHIESSPDNLKDYDKLLLPGVGAFGNAMEHLQRTGLDEAVIEFAQSGKYLLGICLGMQLLFEKSFEFGEHSGLKLVEGEVVEFSKIAPLKVPHIGWNSCIFTHNAAHSPLFVGINDKSFFYFVHSFHIKAKEELILAYCEYGYPFGAIVSKDNLFGIQAHPEKSHEVGLKLLTNFIKMK</sequence>
<keyword evidence="5 10" id="KW-0315">Glutamine amidotransferase</keyword>
<evidence type="ECO:0000256" key="1">
    <source>
        <dbReference type="ARBA" id="ARBA00005091"/>
    </source>
</evidence>
<proteinExistence type="inferred from homology"/>
<evidence type="ECO:0000256" key="11">
    <source>
        <dbReference type="PIRSR" id="PIRSR000495-1"/>
    </source>
</evidence>
<accession>A0A4U8TRN7</accession>
<dbReference type="RefSeq" id="WP_034362762.1">
    <property type="nucleotide sequence ID" value="NZ_CAJUDB010000004.1"/>
</dbReference>
<dbReference type="InterPro" id="IPR010139">
    <property type="entry name" value="Imidazole-glycPsynth_HisH"/>
</dbReference>
<dbReference type="CDD" id="cd01748">
    <property type="entry name" value="GATase1_IGP_Synthase"/>
    <property type="match status" value="1"/>
</dbReference>
<dbReference type="EC" id="4.3.2.10" evidence="10"/>
<dbReference type="PANTHER" id="PTHR42701:SF1">
    <property type="entry name" value="IMIDAZOLE GLYCEROL PHOSPHATE SYNTHASE SUBUNIT HISH"/>
    <property type="match status" value="1"/>
</dbReference>
<gene>
    <name evidence="10 13" type="primary">hisH</name>
    <name evidence="13" type="ORF">LS65_000315</name>
</gene>
<dbReference type="AlphaFoldDB" id="A0A4U8TRN7"/>
<feature type="active site" evidence="10 11">
    <location>
        <position position="196"/>
    </location>
</feature>
<evidence type="ECO:0000313" key="13">
    <source>
        <dbReference type="EMBL" id="TLE03257.1"/>
    </source>
</evidence>
<comment type="catalytic activity">
    <reaction evidence="8 10">
        <text>5-[(5-phospho-1-deoxy-D-ribulos-1-ylimino)methylamino]-1-(5-phospho-beta-D-ribosyl)imidazole-4-carboxamide + L-glutamine = D-erythro-1-(imidazol-4-yl)glycerol 3-phosphate + 5-amino-1-(5-phospho-beta-D-ribosyl)imidazole-4-carboxamide + L-glutamate + H(+)</text>
        <dbReference type="Rhea" id="RHEA:24793"/>
        <dbReference type="ChEBI" id="CHEBI:15378"/>
        <dbReference type="ChEBI" id="CHEBI:29985"/>
        <dbReference type="ChEBI" id="CHEBI:58278"/>
        <dbReference type="ChEBI" id="CHEBI:58359"/>
        <dbReference type="ChEBI" id="CHEBI:58475"/>
        <dbReference type="ChEBI" id="CHEBI:58525"/>
        <dbReference type="EC" id="4.3.2.10"/>
    </reaction>
</comment>
<dbReference type="GO" id="GO:0004359">
    <property type="term" value="F:glutaminase activity"/>
    <property type="evidence" value="ECO:0007669"/>
    <property type="project" value="UniProtKB-EC"/>
</dbReference>
<keyword evidence="4 10" id="KW-0378">Hydrolase</keyword>
<evidence type="ECO:0000259" key="12">
    <source>
        <dbReference type="Pfam" id="PF00117"/>
    </source>
</evidence>
<keyword evidence="14" id="KW-1185">Reference proteome</keyword>
<dbReference type="InterPro" id="IPR017926">
    <property type="entry name" value="GATASE"/>
</dbReference>
<dbReference type="PANTHER" id="PTHR42701">
    <property type="entry name" value="IMIDAZOLE GLYCEROL PHOSPHATE SYNTHASE SUBUNIT HISH"/>
    <property type="match status" value="1"/>
</dbReference>
<name>A0A4U8TRN7_9HELI</name>
<evidence type="ECO:0000256" key="2">
    <source>
        <dbReference type="ARBA" id="ARBA00011152"/>
    </source>
</evidence>
<evidence type="ECO:0000256" key="7">
    <source>
        <dbReference type="ARBA" id="ARBA00023239"/>
    </source>
</evidence>
<dbReference type="UniPathway" id="UPA00031">
    <property type="reaction ID" value="UER00010"/>
</dbReference>
<dbReference type="GO" id="GO:0016829">
    <property type="term" value="F:lyase activity"/>
    <property type="evidence" value="ECO:0007669"/>
    <property type="project" value="UniProtKB-KW"/>
</dbReference>
<dbReference type="EMBL" id="JRMQ02000001">
    <property type="protein sequence ID" value="TLE03257.1"/>
    <property type="molecule type" value="Genomic_DNA"/>
</dbReference>
<feature type="active site" evidence="10 11">
    <location>
        <position position="198"/>
    </location>
</feature>
<comment type="catalytic activity">
    <reaction evidence="9 10">
        <text>L-glutamine + H2O = L-glutamate + NH4(+)</text>
        <dbReference type="Rhea" id="RHEA:15889"/>
        <dbReference type="ChEBI" id="CHEBI:15377"/>
        <dbReference type="ChEBI" id="CHEBI:28938"/>
        <dbReference type="ChEBI" id="CHEBI:29985"/>
        <dbReference type="ChEBI" id="CHEBI:58359"/>
        <dbReference type="EC" id="3.5.1.2"/>
    </reaction>
</comment>
<evidence type="ECO:0000256" key="9">
    <source>
        <dbReference type="ARBA" id="ARBA00049534"/>
    </source>
</evidence>
<evidence type="ECO:0000256" key="10">
    <source>
        <dbReference type="HAMAP-Rule" id="MF_00278"/>
    </source>
</evidence>
<evidence type="ECO:0000256" key="5">
    <source>
        <dbReference type="ARBA" id="ARBA00022962"/>
    </source>
</evidence>
<feature type="active site" description="Nucleophile" evidence="10 11">
    <location>
        <position position="90"/>
    </location>
</feature>
<dbReference type="HAMAP" id="MF_00278">
    <property type="entry name" value="HisH"/>
    <property type="match status" value="1"/>
</dbReference>
<dbReference type="GeneID" id="82321020"/>